<evidence type="ECO:0000256" key="2">
    <source>
        <dbReference type="ARBA" id="ARBA00022490"/>
    </source>
</evidence>
<dbReference type="InterPro" id="IPR014729">
    <property type="entry name" value="Rossmann-like_a/b/a_fold"/>
</dbReference>
<comment type="caution">
    <text evidence="16">The sequence shown here is derived from an EMBL/GenBank/DDBJ whole genome shotgun (WGS) entry which is preliminary data.</text>
</comment>
<dbReference type="PANTHER" id="PTHR43740:SF2">
    <property type="entry name" value="LEUCINE--TRNA LIGASE, MITOCHONDRIAL"/>
    <property type="match status" value="1"/>
</dbReference>
<keyword evidence="7 9" id="KW-0030">Aminoacyl-tRNA synthetase</keyword>
<keyword evidence="2 9" id="KW-0963">Cytoplasm</keyword>
<dbReference type="SUPFAM" id="SSF47323">
    <property type="entry name" value="Anticodon-binding domain of a subclass of class I aminoacyl-tRNA synthetases"/>
    <property type="match status" value="1"/>
</dbReference>
<dbReference type="Pfam" id="PF13603">
    <property type="entry name" value="tRNA-synt_1_2"/>
    <property type="match status" value="1"/>
</dbReference>
<dbReference type="Gene3D" id="3.90.740.10">
    <property type="entry name" value="Valyl/Leucyl/Isoleucyl-tRNA synthetase, editing domain"/>
    <property type="match status" value="1"/>
</dbReference>
<feature type="domain" description="Leucyl-tRNA synthetase editing" evidence="15">
    <location>
        <begin position="220"/>
        <end position="414"/>
    </location>
</feature>
<evidence type="ECO:0000259" key="15">
    <source>
        <dbReference type="Pfam" id="PF13603"/>
    </source>
</evidence>
<keyword evidence="3 9" id="KW-0436">Ligase</keyword>
<dbReference type="InterPro" id="IPR009008">
    <property type="entry name" value="Val/Leu/Ile-tRNA-synth_edit"/>
</dbReference>
<evidence type="ECO:0000256" key="9">
    <source>
        <dbReference type="HAMAP-Rule" id="MF_00049"/>
    </source>
</evidence>
<evidence type="ECO:0000256" key="3">
    <source>
        <dbReference type="ARBA" id="ARBA00022598"/>
    </source>
</evidence>
<comment type="subcellular location">
    <subcellularLocation>
        <location evidence="9">Cytoplasm</location>
    </subcellularLocation>
</comment>
<dbReference type="InterPro" id="IPR002300">
    <property type="entry name" value="aa-tRNA-synth_Ia"/>
</dbReference>
<evidence type="ECO:0000256" key="1">
    <source>
        <dbReference type="ARBA" id="ARBA00005594"/>
    </source>
</evidence>
<reference evidence="16 17" key="1">
    <citation type="submission" date="2020-08" db="EMBL/GenBank/DDBJ databases">
        <title>Genomic Encyclopedia of Type Strains, Phase IV (KMG-IV): sequencing the most valuable type-strain genomes for metagenomic binning, comparative biology and taxonomic classification.</title>
        <authorList>
            <person name="Goeker M."/>
        </authorList>
    </citation>
    <scope>NUCLEOTIDE SEQUENCE [LARGE SCALE GENOMIC DNA]</scope>
    <source>
        <strain evidence="16 17">DSM 22198</strain>
    </source>
</reference>
<evidence type="ECO:0000256" key="7">
    <source>
        <dbReference type="ARBA" id="ARBA00023146"/>
    </source>
</evidence>
<dbReference type="CDD" id="cd07958">
    <property type="entry name" value="Anticodon_Ia_Leu_BEm"/>
    <property type="match status" value="1"/>
</dbReference>
<dbReference type="Gene3D" id="1.10.730.10">
    <property type="entry name" value="Isoleucyl-tRNA Synthetase, Domain 1"/>
    <property type="match status" value="1"/>
</dbReference>
<accession>A0A7X0B4J9</accession>
<name>A0A7X0B4J9_9PROT</name>
<evidence type="ECO:0000256" key="11">
    <source>
        <dbReference type="SAM" id="Coils"/>
    </source>
</evidence>
<dbReference type="InterPro" id="IPR002302">
    <property type="entry name" value="Leu-tRNA-ligase"/>
</dbReference>
<evidence type="ECO:0000256" key="10">
    <source>
        <dbReference type="RuleBase" id="RU363035"/>
    </source>
</evidence>
<dbReference type="FunFam" id="3.40.50.620:FF:000003">
    <property type="entry name" value="Leucine--tRNA ligase"/>
    <property type="match status" value="1"/>
</dbReference>
<evidence type="ECO:0000256" key="5">
    <source>
        <dbReference type="ARBA" id="ARBA00022840"/>
    </source>
</evidence>
<dbReference type="FunFam" id="3.10.20.590:FF:000001">
    <property type="entry name" value="Leucine--tRNA ligase"/>
    <property type="match status" value="1"/>
</dbReference>
<dbReference type="InterPro" id="IPR001412">
    <property type="entry name" value="aa-tRNA-synth_I_CS"/>
</dbReference>
<dbReference type="Gene3D" id="3.10.20.590">
    <property type="match status" value="1"/>
</dbReference>
<dbReference type="InterPro" id="IPR025709">
    <property type="entry name" value="Leu_tRNA-synth_edit"/>
</dbReference>
<proteinExistence type="inferred from homology"/>
<dbReference type="Gene3D" id="2.20.28.290">
    <property type="match status" value="1"/>
</dbReference>
<dbReference type="FunFam" id="3.40.50.620:FF:000056">
    <property type="entry name" value="Leucine--tRNA ligase"/>
    <property type="match status" value="1"/>
</dbReference>
<gene>
    <name evidence="9" type="primary">leuS</name>
    <name evidence="16" type="ORF">FHS74_005454</name>
</gene>
<dbReference type="GO" id="GO:0005524">
    <property type="term" value="F:ATP binding"/>
    <property type="evidence" value="ECO:0007669"/>
    <property type="project" value="UniProtKB-UniRule"/>
</dbReference>
<dbReference type="InterPro" id="IPR009080">
    <property type="entry name" value="tRNAsynth_Ia_anticodon-bd"/>
</dbReference>
<dbReference type="FunFam" id="1.10.730.10:FF:000002">
    <property type="entry name" value="Leucine--tRNA ligase"/>
    <property type="match status" value="1"/>
</dbReference>
<feature type="short sequence motif" description="'HIGH' region" evidence="9">
    <location>
        <begin position="41"/>
        <end position="51"/>
    </location>
</feature>
<protein>
    <recommendedName>
        <fullName evidence="9">Leucine--tRNA ligase</fullName>
        <ecNumber evidence="9">6.1.1.4</ecNumber>
    </recommendedName>
    <alternativeName>
        <fullName evidence="9">Leucyl-tRNA synthetase</fullName>
        <shortName evidence="9">LeuRS</shortName>
    </alternativeName>
</protein>
<dbReference type="PANTHER" id="PTHR43740">
    <property type="entry name" value="LEUCYL-TRNA SYNTHETASE"/>
    <property type="match status" value="1"/>
</dbReference>
<dbReference type="GO" id="GO:0004823">
    <property type="term" value="F:leucine-tRNA ligase activity"/>
    <property type="evidence" value="ECO:0007669"/>
    <property type="project" value="UniProtKB-UniRule"/>
</dbReference>
<feature type="domain" description="Methionyl/Leucyl tRNA synthetase" evidence="14">
    <location>
        <begin position="39"/>
        <end position="170"/>
    </location>
</feature>
<sequence>MSRYNVRENEAKWQSAWADRNSFAVSADPARPKYFVLEMFPYPSGRIHMGHVRNYTIGDVIARYKRAKGFNVLHPMGWDAFGLPAENAALERNVHPGKWTYENIATMRGQLQSMGLAIDWDREIATCRPEYYRHEQKMFLDFLKAGLAYRKESWVNWDPVDNTVLANEQVVDGRGWRTGALVEKRKLSQWFLKITHFADDLLSALATLDRWPEKVRIMQENWIGKSTGLRFRFQLTAPEGVPANVFQGEPEVEVFTTRPDTLFGASFVGISPNHPIAQALAEKNPAVAEFIADCNRVGTSEEAIETAEKKGFDTGITAEHPFVPGWKLPVYIANFVLMEYGTGAIFGCPAHDQRDLDFARKYGLKVTPVVVPEGEDPATFDVGGEAYTGPGVLRNSQFLDGMEVEAAKQAAGEKVEAMGRGQRTTIYRLRDWGVSRQRYWGCPIPVIHCPSCGVVPVPEDQLPITLPEDVTFDQPGNPLARHPTWKHVDCPSCGTAATRETDTFDTFIESSWYFLRFASPRVEDQAFNREEAAYWLPVDQYIGGIEHAVLHLLYARFWTRALSHCGYTDLKEPFAGLFTQGMVTHATYQDADGKWLLPSDVDTVEGKAVQREGGGPVTVGPIIKMSKSKKNVVDPAHIIDTYGADAARLFMLSDSPPDRDLEWTEAGIDGAWRFINRLWRLVTEPSVALPAAGTAIPSELSPLATDARRMVHKTVAAIGEDLERFRFNKAVARIRELANALEKLDAKAKAGEHAGDGAVLREGLEVLVRLIGPMMPHLAEELWSVLGHDTLLVDSVWPVADAALATEDTATVAVQVNGKLRATLHLPKDIAKEEAEALALAEPNVQRALEGKPVRKVIVVPNRVINVVV</sequence>
<dbReference type="Pfam" id="PF08264">
    <property type="entry name" value="Anticodon_1"/>
    <property type="match status" value="1"/>
</dbReference>
<feature type="binding site" evidence="9">
    <location>
        <position position="627"/>
    </location>
    <ligand>
        <name>ATP</name>
        <dbReference type="ChEBI" id="CHEBI:30616"/>
    </ligand>
</feature>
<evidence type="ECO:0000259" key="12">
    <source>
        <dbReference type="Pfam" id="PF00133"/>
    </source>
</evidence>
<dbReference type="GO" id="GO:0006429">
    <property type="term" value="P:leucyl-tRNA aminoacylation"/>
    <property type="evidence" value="ECO:0007669"/>
    <property type="project" value="UniProtKB-UniRule"/>
</dbReference>
<dbReference type="CDD" id="cd00812">
    <property type="entry name" value="LeuRS_core"/>
    <property type="match status" value="1"/>
</dbReference>
<dbReference type="RefSeq" id="WP_184807385.1">
    <property type="nucleotide sequence ID" value="NZ_JACIIZ010000021.1"/>
</dbReference>
<keyword evidence="4 9" id="KW-0547">Nucleotide-binding</keyword>
<dbReference type="GO" id="GO:0005829">
    <property type="term" value="C:cytosol"/>
    <property type="evidence" value="ECO:0007669"/>
    <property type="project" value="TreeGrafter"/>
</dbReference>
<evidence type="ECO:0000256" key="8">
    <source>
        <dbReference type="ARBA" id="ARBA00047469"/>
    </source>
</evidence>
<dbReference type="Pfam" id="PF00133">
    <property type="entry name" value="tRNA-synt_1"/>
    <property type="match status" value="2"/>
</dbReference>
<dbReference type="NCBIfam" id="TIGR00396">
    <property type="entry name" value="leuS_bact"/>
    <property type="match status" value="1"/>
</dbReference>
<dbReference type="Proteomes" id="UP000539175">
    <property type="component" value="Unassembled WGS sequence"/>
</dbReference>
<evidence type="ECO:0000259" key="13">
    <source>
        <dbReference type="Pfam" id="PF08264"/>
    </source>
</evidence>
<dbReference type="Pfam" id="PF09334">
    <property type="entry name" value="tRNA-synt_1g"/>
    <property type="match status" value="1"/>
</dbReference>
<evidence type="ECO:0000313" key="17">
    <source>
        <dbReference type="Proteomes" id="UP000539175"/>
    </source>
</evidence>
<feature type="short sequence motif" description="'KMSKS' region" evidence="9">
    <location>
        <begin position="624"/>
        <end position="628"/>
    </location>
</feature>
<feature type="domain" description="Aminoacyl-tRNA synthetase class Ia" evidence="12">
    <location>
        <begin position="624"/>
        <end position="663"/>
    </location>
</feature>
<evidence type="ECO:0000256" key="4">
    <source>
        <dbReference type="ARBA" id="ARBA00022741"/>
    </source>
</evidence>
<feature type="coiled-coil region" evidence="11">
    <location>
        <begin position="727"/>
        <end position="754"/>
    </location>
</feature>
<evidence type="ECO:0000256" key="6">
    <source>
        <dbReference type="ARBA" id="ARBA00022917"/>
    </source>
</evidence>
<dbReference type="Gene3D" id="3.40.50.620">
    <property type="entry name" value="HUPs"/>
    <property type="match status" value="2"/>
</dbReference>
<keyword evidence="11" id="KW-0175">Coiled coil</keyword>
<feature type="domain" description="Methionyl/Valyl/Leucyl/Isoleucyl-tRNA synthetase anticodon-binding" evidence="13">
    <location>
        <begin position="709"/>
        <end position="832"/>
    </location>
</feature>
<dbReference type="PROSITE" id="PS00178">
    <property type="entry name" value="AA_TRNA_LIGASE_I"/>
    <property type="match status" value="1"/>
</dbReference>
<dbReference type="SUPFAM" id="SSF52374">
    <property type="entry name" value="Nucleotidylyl transferase"/>
    <property type="match status" value="1"/>
</dbReference>
<dbReference type="AlphaFoldDB" id="A0A7X0B4J9"/>
<dbReference type="EMBL" id="JACIIZ010000021">
    <property type="protein sequence ID" value="MBB6254861.1"/>
    <property type="molecule type" value="Genomic_DNA"/>
</dbReference>
<dbReference type="PRINTS" id="PR00985">
    <property type="entry name" value="TRNASYNTHLEU"/>
</dbReference>
<keyword evidence="6 9" id="KW-0648">Protein biosynthesis</keyword>
<evidence type="ECO:0000259" key="14">
    <source>
        <dbReference type="Pfam" id="PF09334"/>
    </source>
</evidence>
<evidence type="ECO:0000313" key="16">
    <source>
        <dbReference type="EMBL" id="MBB6254861.1"/>
    </source>
</evidence>
<comment type="similarity">
    <text evidence="1 9 10">Belongs to the class-I aminoacyl-tRNA synthetase family.</text>
</comment>
<dbReference type="EC" id="6.1.1.4" evidence="9"/>
<dbReference type="InterPro" id="IPR015413">
    <property type="entry name" value="Methionyl/Leucyl_tRNA_Synth"/>
</dbReference>
<feature type="domain" description="Aminoacyl-tRNA synthetase class Ia" evidence="12">
    <location>
        <begin position="428"/>
        <end position="586"/>
    </location>
</feature>
<dbReference type="GO" id="GO:0002161">
    <property type="term" value="F:aminoacyl-tRNA deacylase activity"/>
    <property type="evidence" value="ECO:0007669"/>
    <property type="project" value="InterPro"/>
</dbReference>
<dbReference type="SUPFAM" id="SSF50677">
    <property type="entry name" value="ValRS/IleRS/LeuRS editing domain"/>
    <property type="match status" value="1"/>
</dbReference>
<dbReference type="HAMAP" id="MF_00049_B">
    <property type="entry name" value="Leu_tRNA_synth_B"/>
    <property type="match status" value="1"/>
</dbReference>
<comment type="catalytic activity">
    <reaction evidence="8 9">
        <text>tRNA(Leu) + L-leucine + ATP = L-leucyl-tRNA(Leu) + AMP + diphosphate</text>
        <dbReference type="Rhea" id="RHEA:11688"/>
        <dbReference type="Rhea" id="RHEA-COMP:9613"/>
        <dbReference type="Rhea" id="RHEA-COMP:9622"/>
        <dbReference type="ChEBI" id="CHEBI:30616"/>
        <dbReference type="ChEBI" id="CHEBI:33019"/>
        <dbReference type="ChEBI" id="CHEBI:57427"/>
        <dbReference type="ChEBI" id="CHEBI:78442"/>
        <dbReference type="ChEBI" id="CHEBI:78494"/>
        <dbReference type="ChEBI" id="CHEBI:456215"/>
        <dbReference type="EC" id="6.1.1.4"/>
    </reaction>
</comment>
<dbReference type="InterPro" id="IPR013155">
    <property type="entry name" value="M/V/L/I-tRNA-synth_anticd-bd"/>
</dbReference>
<organism evidence="16 17">
    <name type="scientific">Nitrospirillum iridis</name>
    <dbReference type="NCBI Taxonomy" id="765888"/>
    <lineage>
        <taxon>Bacteria</taxon>
        <taxon>Pseudomonadati</taxon>
        <taxon>Pseudomonadota</taxon>
        <taxon>Alphaproteobacteria</taxon>
        <taxon>Rhodospirillales</taxon>
        <taxon>Azospirillaceae</taxon>
        <taxon>Nitrospirillum</taxon>
    </lineage>
</organism>
<keyword evidence="5 9" id="KW-0067">ATP-binding</keyword>
<keyword evidence="17" id="KW-1185">Reference proteome</keyword>